<protein>
    <submittedName>
        <fullName evidence="8">Methyl-accepting chemotaxis protein</fullName>
    </submittedName>
</protein>
<keyword evidence="9" id="KW-1185">Reference proteome</keyword>
<dbReference type="CDD" id="cd11386">
    <property type="entry name" value="MCP_signal"/>
    <property type="match status" value="1"/>
</dbReference>
<keyword evidence="2 4" id="KW-0807">Transducer</keyword>
<dbReference type="EMBL" id="JAFEUM010000001">
    <property type="protein sequence ID" value="MBM7035425.1"/>
    <property type="molecule type" value="Genomic_DNA"/>
</dbReference>
<dbReference type="Pfam" id="PF00015">
    <property type="entry name" value="MCPsignal"/>
    <property type="match status" value="1"/>
</dbReference>
<evidence type="ECO:0000313" key="8">
    <source>
        <dbReference type="EMBL" id="MBM7035425.1"/>
    </source>
</evidence>
<dbReference type="Gene3D" id="1.10.287.950">
    <property type="entry name" value="Methyl-accepting chemotaxis protein"/>
    <property type="match status" value="1"/>
</dbReference>
<dbReference type="PROSITE" id="PS50885">
    <property type="entry name" value="HAMP"/>
    <property type="match status" value="1"/>
</dbReference>
<evidence type="ECO:0000256" key="4">
    <source>
        <dbReference type="PROSITE-ProRule" id="PRU00284"/>
    </source>
</evidence>
<dbReference type="Proteomes" id="UP000809621">
    <property type="component" value="Unassembled WGS sequence"/>
</dbReference>
<dbReference type="PANTHER" id="PTHR32089">
    <property type="entry name" value="METHYL-ACCEPTING CHEMOTAXIS PROTEIN MCPB"/>
    <property type="match status" value="1"/>
</dbReference>
<evidence type="ECO:0000259" key="6">
    <source>
        <dbReference type="PROSITE" id="PS50111"/>
    </source>
</evidence>
<comment type="caution">
    <text evidence="8">The sequence shown here is derived from an EMBL/GenBank/DDBJ whole genome shotgun (WGS) entry which is preliminary data.</text>
</comment>
<name>A0ABS2HCV2_9VIBR</name>
<dbReference type="InterPro" id="IPR004089">
    <property type="entry name" value="MCPsignal_dom"/>
</dbReference>
<feature type="transmembrane region" description="Helical" evidence="5">
    <location>
        <begin position="248"/>
        <end position="271"/>
    </location>
</feature>
<dbReference type="SMART" id="SM00304">
    <property type="entry name" value="HAMP"/>
    <property type="match status" value="1"/>
</dbReference>
<feature type="domain" description="Methyl-accepting transducer" evidence="6">
    <location>
        <begin position="327"/>
        <end position="563"/>
    </location>
</feature>
<sequence>MPKLSFRNKILSVMVLLLLLSILASFLSARTLVEKDFYANDSQQIQTQLDLVSERVEVELQSAVKLANSIPLNLSNMAQVLDSSGFYRITKVMYGSVFSPDPSIEYQAGLAPTYLEFSPQQEQHYQAIATQVEQGASIRYVELVDDKLIMTIAIASIDSSGGIDVFEVNLQPILTSLEAIHSDAGGLELLTADGELLFSSVSFLEGNATHQQPLLTKQIEVGDSAWALHGYLNQQYIHSHTDALVVKVALLSLVCGVVFIGLALVALNVTYRPIIALRQLIEELGSGEADLTKRLEVHSSDDIGRISASINSFVSNLQSLMQQVKLTSTSVAQQANELEGRVSSNQQQAVTHNQEIEKAVTAINEMSTAADGVATIASEAASVTNHAMMVSKRSQKSVEHAVTNVDSLTLEMENMSNSVGSMVDDVADISEVLNVIGGIAEQTNLLALNAAIEAARAGEQGRGFAVVADEVRALAARTQQSTEQISAMLAKLEKGSHQVVQALEETKSSSKSTSISTNQISRDLDDVTTAVHQLTDLNDSVAQSASEQKQVSEEINRNMHTLYSVVSELEENSQAAVSNTHTLLDKNRQLDALVGRFKIEKEA</sequence>
<comment type="subcellular location">
    <subcellularLocation>
        <location evidence="1">Membrane</location>
    </subcellularLocation>
</comment>
<keyword evidence="5" id="KW-0472">Membrane</keyword>
<dbReference type="RefSeq" id="WP_205157026.1">
    <property type="nucleotide sequence ID" value="NZ_JAFEUM010000001.1"/>
</dbReference>
<evidence type="ECO:0000259" key="7">
    <source>
        <dbReference type="PROSITE" id="PS50885"/>
    </source>
</evidence>
<keyword evidence="5" id="KW-1133">Transmembrane helix</keyword>
<dbReference type="InterPro" id="IPR003660">
    <property type="entry name" value="HAMP_dom"/>
</dbReference>
<evidence type="ECO:0000256" key="1">
    <source>
        <dbReference type="ARBA" id="ARBA00004370"/>
    </source>
</evidence>
<evidence type="ECO:0000256" key="2">
    <source>
        <dbReference type="ARBA" id="ARBA00023224"/>
    </source>
</evidence>
<organism evidence="8 9">
    <name type="scientific">Vibrio ulleungensis</name>
    <dbReference type="NCBI Taxonomy" id="2807619"/>
    <lineage>
        <taxon>Bacteria</taxon>
        <taxon>Pseudomonadati</taxon>
        <taxon>Pseudomonadota</taxon>
        <taxon>Gammaproteobacteria</taxon>
        <taxon>Vibrionales</taxon>
        <taxon>Vibrionaceae</taxon>
        <taxon>Vibrio</taxon>
    </lineage>
</organism>
<keyword evidence="5" id="KW-0812">Transmembrane</keyword>
<evidence type="ECO:0000256" key="5">
    <source>
        <dbReference type="SAM" id="Phobius"/>
    </source>
</evidence>
<dbReference type="PROSITE" id="PS50111">
    <property type="entry name" value="CHEMOTAXIS_TRANSDUC_2"/>
    <property type="match status" value="1"/>
</dbReference>
<evidence type="ECO:0000256" key="3">
    <source>
        <dbReference type="ARBA" id="ARBA00029447"/>
    </source>
</evidence>
<dbReference type="CDD" id="cd06225">
    <property type="entry name" value="HAMP"/>
    <property type="match status" value="1"/>
</dbReference>
<feature type="domain" description="HAMP" evidence="7">
    <location>
        <begin position="272"/>
        <end position="322"/>
    </location>
</feature>
<accession>A0ABS2HCV2</accession>
<evidence type="ECO:0000313" key="9">
    <source>
        <dbReference type="Proteomes" id="UP000809621"/>
    </source>
</evidence>
<reference evidence="8 9" key="1">
    <citation type="submission" date="2021-02" db="EMBL/GenBank/DDBJ databases">
        <authorList>
            <person name="Park J.-S."/>
        </authorList>
    </citation>
    <scope>NUCLEOTIDE SEQUENCE [LARGE SCALE GENOMIC DNA]</scope>
    <source>
        <strain evidence="8 9">188UL20-2</strain>
    </source>
</reference>
<dbReference type="PANTHER" id="PTHR32089:SF55">
    <property type="entry name" value="METHYL ACCEPTING SENSORY TRANSDUCER WITH CACHE_2 SMALL MOLECULE BINDING DOMAIN"/>
    <property type="match status" value="1"/>
</dbReference>
<gene>
    <name evidence="8" type="ORF">JQC93_03315</name>
</gene>
<dbReference type="SMART" id="SM00283">
    <property type="entry name" value="MA"/>
    <property type="match status" value="1"/>
</dbReference>
<comment type="similarity">
    <text evidence="3">Belongs to the methyl-accepting chemotaxis (MCP) protein family.</text>
</comment>
<dbReference type="Pfam" id="PF00672">
    <property type="entry name" value="HAMP"/>
    <property type="match status" value="1"/>
</dbReference>
<proteinExistence type="inferred from homology"/>
<dbReference type="SUPFAM" id="SSF58104">
    <property type="entry name" value="Methyl-accepting chemotaxis protein (MCP) signaling domain"/>
    <property type="match status" value="1"/>
</dbReference>